<comment type="subcellular location">
    <subcellularLocation>
        <location evidence="1 6">Cell membrane</location>
        <topology evidence="1 6">Multi-pass membrane protein</topology>
    </subcellularLocation>
</comment>
<proteinExistence type="inferred from homology"/>
<evidence type="ECO:0000256" key="3">
    <source>
        <dbReference type="ARBA" id="ARBA00022692"/>
    </source>
</evidence>
<dbReference type="Proteomes" id="UP000249061">
    <property type="component" value="Unassembled WGS sequence"/>
</dbReference>
<keyword evidence="2 6" id="KW-1003">Cell membrane</keyword>
<evidence type="ECO:0000313" key="8">
    <source>
        <dbReference type="EMBL" id="PZR07156.1"/>
    </source>
</evidence>
<sequence length="219" mass="23354">MSPNVRKWLVLGVTAVLLGLAWFALSRVVGDPDDVAELARNALKQPAGVVLIPLGVAVGLLVFIPVTALFLGCALVFEPWQALLIGLVGSLLGAAGNWVIGRLVAGPLLEHLKGEKWDRLKKELQEKPFRATLVLRFFPVGGFTLLNMFAGAVRVPFGGYMLGNLVGLAPLLLLISFVGGKVPDLIREPSPVTFTLMAVGVAVFIGVMVFVKRLVRPAA</sequence>
<keyword evidence="4 6" id="KW-1133">Transmembrane helix</keyword>
<dbReference type="PANTHER" id="PTHR12677:SF59">
    <property type="entry name" value="GOLGI APPARATUS MEMBRANE PROTEIN TVP38-RELATED"/>
    <property type="match status" value="1"/>
</dbReference>
<protein>
    <recommendedName>
        <fullName evidence="6">TVP38/TMEM64 family membrane protein</fullName>
    </recommendedName>
</protein>
<accession>A0A2W5T4P6</accession>
<feature type="transmembrane region" description="Helical" evidence="6">
    <location>
        <begin position="162"/>
        <end position="180"/>
    </location>
</feature>
<gene>
    <name evidence="8" type="ORF">DI536_28265</name>
</gene>
<evidence type="ECO:0000259" key="7">
    <source>
        <dbReference type="Pfam" id="PF09335"/>
    </source>
</evidence>
<dbReference type="Pfam" id="PF09335">
    <property type="entry name" value="VTT_dom"/>
    <property type="match status" value="1"/>
</dbReference>
<evidence type="ECO:0000256" key="5">
    <source>
        <dbReference type="ARBA" id="ARBA00023136"/>
    </source>
</evidence>
<evidence type="ECO:0000256" key="1">
    <source>
        <dbReference type="ARBA" id="ARBA00004651"/>
    </source>
</evidence>
<comment type="similarity">
    <text evidence="6">Belongs to the TVP38/TMEM64 family.</text>
</comment>
<evidence type="ECO:0000256" key="6">
    <source>
        <dbReference type="RuleBase" id="RU366058"/>
    </source>
</evidence>
<dbReference type="PANTHER" id="PTHR12677">
    <property type="entry name" value="GOLGI APPARATUS MEMBRANE PROTEIN TVP38-RELATED"/>
    <property type="match status" value="1"/>
</dbReference>
<feature type="domain" description="VTT" evidence="7">
    <location>
        <begin position="64"/>
        <end position="179"/>
    </location>
</feature>
<evidence type="ECO:0000256" key="4">
    <source>
        <dbReference type="ARBA" id="ARBA00022989"/>
    </source>
</evidence>
<feature type="transmembrane region" description="Helical" evidence="6">
    <location>
        <begin position="192"/>
        <end position="211"/>
    </location>
</feature>
<name>A0A2W5T4P6_9BACT</name>
<feature type="transmembrane region" description="Helical" evidence="6">
    <location>
        <begin position="84"/>
        <end position="109"/>
    </location>
</feature>
<dbReference type="InterPro" id="IPR032816">
    <property type="entry name" value="VTT_dom"/>
</dbReference>
<reference evidence="8 9" key="1">
    <citation type="submission" date="2017-08" db="EMBL/GenBank/DDBJ databases">
        <title>Infants hospitalized years apart are colonized by the same room-sourced microbial strains.</title>
        <authorList>
            <person name="Brooks B."/>
            <person name="Olm M.R."/>
            <person name="Firek B.A."/>
            <person name="Baker R."/>
            <person name="Thomas B.C."/>
            <person name="Morowitz M.J."/>
            <person name="Banfield J.F."/>
        </authorList>
    </citation>
    <scope>NUCLEOTIDE SEQUENCE [LARGE SCALE GENOMIC DNA]</scope>
    <source>
        <strain evidence="8">S2_003_000_R2_14</strain>
    </source>
</reference>
<keyword evidence="3 6" id="KW-0812">Transmembrane</keyword>
<evidence type="ECO:0000313" key="9">
    <source>
        <dbReference type="Proteomes" id="UP000249061"/>
    </source>
</evidence>
<dbReference type="InterPro" id="IPR015414">
    <property type="entry name" value="TMEM64"/>
</dbReference>
<dbReference type="EMBL" id="QFQP01000033">
    <property type="protein sequence ID" value="PZR07156.1"/>
    <property type="molecule type" value="Genomic_DNA"/>
</dbReference>
<organism evidence="8 9">
    <name type="scientific">Archangium gephyra</name>
    <dbReference type="NCBI Taxonomy" id="48"/>
    <lineage>
        <taxon>Bacteria</taxon>
        <taxon>Pseudomonadati</taxon>
        <taxon>Myxococcota</taxon>
        <taxon>Myxococcia</taxon>
        <taxon>Myxococcales</taxon>
        <taxon>Cystobacterineae</taxon>
        <taxon>Archangiaceae</taxon>
        <taxon>Archangium</taxon>
    </lineage>
</organism>
<feature type="transmembrane region" description="Helical" evidence="6">
    <location>
        <begin position="129"/>
        <end position="150"/>
    </location>
</feature>
<dbReference type="GO" id="GO:0005886">
    <property type="term" value="C:plasma membrane"/>
    <property type="evidence" value="ECO:0007669"/>
    <property type="project" value="UniProtKB-SubCell"/>
</dbReference>
<dbReference type="AlphaFoldDB" id="A0A2W5T4P6"/>
<evidence type="ECO:0000256" key="2">
    <source>
        <dbReference type="ARBA" id="ARBA00022475"/>
    </source>
</evidence>
<comment type="caution">
    <text evidence="8">The sequence shown here is derived from an EMBL/GenBank/DDBJ whole genome shotgun (WGS) entry which is preliminary data.</text>
</comment>
<keyword evidence="5 6" id="KW-0472">Membrane</keyword>
<feature type="transmembrane region" description="Helical" evidence="6">
    <location>
        <begin position="50"/>
        <end position="77"/>
    </location>
</feature>